<protein>
    <submittedName>
        <fullName evidence="1">Uncharacterized protein</fullName>
    </submittedName>
</protein>
<sequence>MFGSANPYVTCLSLTEGFVYRNPWLLLLYTF</sequence>
<evidence type="ECO:0000313" key="1">
    <source>
        <dbReference type="EMBL" id="DAG04808.1"/>
    </source>
</evidence>
<dbReference type="EMBL" id="BK016245">
    <property type="protein sequence ID" value="DAG04808.1"/>
    <property type="molecule type" value="Genomic_DNA"/>
</dbReference>
<proteinExistence type="predicted"/>
<organism evidence="1">
    <name type="scientific">Siphoviridae sp. ctGa111</name>
    <dbReference type="NCBI Taxonomy" id="2825413"/>
    <lineage>
        <taxon>Viruses</taxon>
        <taxon>Duplodnaviria</taxon>
        <taxon>Heunggongvirae</taxon>
        <taxon>Uroviricota</taxon>
        <taxon>Caudoviricetes</taxon>
    </lineage>
</organism>
<name>A0A8S5VDQ7_9CAUD</name>
<reference evidence="1" key="1">
    <citation type="journal article" date="2021" name="Proc. Natl. Acad. Sci. U.S.A.">
        <title>A Catalog of Tens of Thousands of Viruses from Human Metagenomes Reveals Hidden Associations with Chronic Diseases.</title>
        <authorList>
            <person name="Tisza M.J."/>
            <person name="Buck C.B."/>
        </authorList>
    </citation>
    <scope>NUCLEOTIDE SEQUENCE</scope>
    <source>
        <strain evidence="1">CtGa111</strain>
    </source>
</reference>
<accession>A0A8S5VDQ7</accession>